<comment type="caution">
    <text evidence="1">The sequence shown here is derived from an EMBL/GenBank/DDBJ whole genome shotgun (WGS) entry which is preliminary data.</text>
</comment>
<dbReference type="Gene3D" id="2.20.110.10">
    <property type="entry name" value="Histone H3 K4-specific methyltransferase SET7/9 N-terminal domain"/>
    <property type="match status" value="1"/>
</dbReference>
<gene>
    <name evidence="1" type="ORF">BC748_2730</name>
</gene>
<evidence type="ECO:0000313" key="2">
    <source>
        <dbReference type="Proteomes" id="UP000295260"/>
    </source>
</evidence>
<dbReference type="AlphaFoldDB" id="A0A4R6Q8N2"/>
<dbReference type="Proteomes" id="UP000295260">
    <property type="component" value="Unassembled WGS sequence"/>
</dbReference>
<keyword evidence="2" id="KW-1185">Reference proteome</keyword>
<name>A0A4R6Q8N2_9FLAO</name>
<dbReference type="SUPFAM" id="SSF82185">
    <property type="entry name" value="Histone H3 K4-specific methyltransferase SET7/9 N-terminal domain"/>
    <property type="match status" value="1"/>
</dbReference>
<evidence type="ECO:0008006" key="3">
    <source>
        <dbReference type="Google" id="ProtNLM"/>
    </source>
</evidence>
<evidence type="ECO:0000313" key="1">
    <source>
        <dbReference type="EMBL" id="TDP57519.1"/>
    </source>
</evidence>
<dbReference type="PROSITE" id="PS51257">
    <property type="entry name" value="PROKAR_LIPOPROTEIN"/>
    <property type="match status" value="1"/>
</dbReference>
<reference evidence="1 2" key="1">
    <citation type="submission" date="2019-03" db="EMBL/GenBank/DDBJ databases">
        <title>Genomic Encyclopedia of Archaeal and Bacterial Type Strains, Phase II (KMG-II): from individual species to whole genera.</title>
        <authorList>
            <person name="Goeker M."/>
        </authorList>
    </citation>
    <scope>NUCLEOTIDE SEQUENCE [LARGE SCALE GENOMIC DNA]</scope>
    <source>
        <strain evidence="1 2">DSM 25687</strain>
    </source>
</reference>
<organism evidence="1 2">
    <name type="scientific">Flavobacterium dankookense</name>
    <dbReference type="NCBI Taxonomy" id="706186"/>
    <lineage>
        <taxon>Bacteria</taxon>
        <taxon>Pseudomonadati</taxon>
        <taxon>Bacteroidota</taxon>
        <taxon>Flavobacteriia</taxon>
        <taxon>Flavobacteriales</taxon>
        <taxon>Flavobacteriaceae</taxon>
        <taxon>Flavobacterium</taxon>
    </lineage>
</organism>
<protein>
    <recommendedName>
        <fullName evidence="3">MORN repeat protein</fullName>
    </recommendedName>
</protein>
<sequence length="107" mass="12342">MNRLLIILVLFFISCSERRNKDFDEIVLHENIQEVNGIYYNGDCEEHIGSKFSGSANYFHDNGKIKGTSTLKNGLPDGHWEQFNENGTKKLDLYFENGNLIKKIKTN</sequence>
<dbReference type="EMBL" id="SNXR01000018">
    <property type="protein sequence ID" value="TDP57519.1"/>
    <property type="molecule type" value="Genomic_DNA"/>
</dbReference>
<accession>A0A4R6Q8N2</accession>
<proteinExistence type="predicted"/>